<accession>A0A6C0K5Y7</accession>
<dbReference type="AlphaFoldDB" id="A0A6C0K5Y7"/>
<proteinExistence type="predicted"/>
<evidence type="ECO:0000313" key="2">
    <source>
        <dbReference type="EMBL" id="QHU12496.1"/>
    </source>
</evidence>
<name>A0A6C0K5Y7_9ZZZZ</name>
<protein>
    <submittedName>
        <fullName evidence="2">Uncharacterized protein</fullName>
    </submittedName>
</protein>
<dbReference type="EMBL" id="MN740801">
    <property type="protein sequence ID" value="QHU12496.1"/>
    <property type="molecule type" value="Genomic_DNA"/>
</dbReference>
<sequence>MNSLTSYLVKIHLVRTAASTENNDDIIKIRKNISAGEFELYYSDANENGASNYIHTLRTTEESDLTDHLYLLFKTLSIDEDPFLHVQLTLPAMPRVIVSVHKLKDTYYCDHFMSLIKNALTQFDYIDTSTSRKYSPAAQWETARINESSRNYVNHVLGDSVDRYFNNNYDTYTNNKRMNEADSQDEPSIPSAPKKRRSTRLASANINARPRNLVFD</sequence>
<feature type="region of interest" description="Disordered" evidence="1">
    <location>
        <begin position="178"/>
        <end position="203"/>
    </location>
</feature>
<evidence type="ECO:0000256" key="1">
    <source>
        <dbReference type="SAM" id="MobiDB-lite"/>
    </source>
</evidence>
<organism evidence="2">
    <name type="scientific">viral metagenome</name>
    <dbReference type="NCBI Taxonomy" id="1070528"/>
    <lineage>
        <taxon>unclassified sequences</taxon>
        <taxon>metagenomes</taxon>
        <taxon>organismal metagenomes</taxon>
    </lineage>
</organism>
<reference evidence="2" key="1">
    <citation type="journal article" date="2020" name="Nature">
        <title>Giant virus diversity and host interactions through global metagenomics.</title>
        <authorList>
            <person name="Schulz F."/>
            <person name="Roux S."/>
            <person name="Paez-Espino D."/>
            <person name="Jungbluth S."/>
            <person name="Walsh D.A."/>
            <person name="Denef V.J."/>
            <person name="McMahon K.D."/>
            <person name="Konstantinidis K.T."/>
            <person name="Eloe-Fadrosh E.A."/>
            <person name="Kyrpides N.C."/>
            <person name="Woyke T."/>
        </authorList>
    </citation>
    <scope>NUCLEOTIDE SEQUENCE</scope>
    <source>
        <strain evidence="2">GVMAG-S-1101171-110</strain>
    </source>
</reference>